<dbReference type="PANTHER" id="PTHR31776:SF26">
    <property type="entry name" value="SECRETED ARABINOSIDASE"/>
    <property type="match status" value="1"/>
</dbReference>
<dbReference type="InterPro" id="IPR055235">
    <property type="entry name" value="ASD1_cat"/>
</dbReference>
<comment type="similarity">
    <text evidence="2">Belongs to the glycosyl hydrolase 51 family.</text>
</comment>
<organism evidence="7 8">
    <name type="scientific">Paenibacillus montaniterrae</name>
    <dbReference type="NCBI Taxonomy" id="429341"/>
    <lineage>
        <taxon>Bacteria</taxon>
        <taxon>Bacillati</taxon>
        <taxon>Bacillota</taxon>
        <taxon>Bacilli</taxon>
        <taxon>Bacillales</taxon>
        <taxon>Paenibacillaceae</taxon>
        <taxon>Paenibacillus</taxon>
    </lineage>
</organism>
<keyword evidence="5" id="KW-0378">Hydrolase</keyword>
<evidence type="ECO:0000256" key="3">
    <source>
        <dbReference type="ARBA" id="ARBA00012670"/>
    </source>
</evidence>
<evidence type="ECO:0000259" key="6">
    <source>
        <dbReference type="SMART" id="SM00813"/>
    </source>
</evidence>
<gene>
    <name evidence="7" type="ORF">J40TS1_29150</name>
</gene>
<dbReference type="GO" id="GO:0046556">
    <property type="term" value="F:alpha-L-arabinofuranosidase activity"/>
    <property type="evidence" value="ECO:0007669"/>
    <property type="project" value="UniProtKB-EC"/>
</dbReference>
<evidence type="ECO:0000256" key="5">
    <source>
        <dbReference type="ARBA" id="ARBA00022801"/>
    </source>
</evidence>
<name>A0A920CZB1_9BACL</name>
<dbReference type="Gene3D" id="2.60.40.1180">
    <property type="entry name" value="Golgi alpha-mannosidase II"/>
    <property type="match status" value="1"/>
</dbReference>
<comment type="catalytic activity">
    <reaction evidence="1">
        <text>Hydrolysis of terminal non-reducing alpha-L-arabinofuranoside residues in alpha-L-arabinosides.</text>
        <dbReference type="EC" id="3.2.1.55"/>
    </reaction>
</comment>
<dbReference type="InterPro" id="IPR017853">
    <property type="entry name" value="GH"/>
</dbReference>
<dbReference type="SUPFAM" id="SSF51445">
    <property type="entry name" value="(Trans)glycosidases"/>
    <property type="match status" value="1"/>
</dbReference>
<dbReference type="InterPro" id="IPR010720">
    <property type="entry name" value="Alpha-L-AF_C"/>
</dbReference>
<dbReference type="InterPro" id="IPR008979">
    <property type="entry name" value="Galactose-bd-like_sf"/>
</dbReference>
<dbReference type="SUPFAM" id="SSF51011">
    <property type="entry name" value="Glycosyl hydrolase domain"/>
    <property type="match status" value="1"/>
</dbReference>
<accession>A0A920CZB1</accession>
<dbReference type="Proteomes" id="UP000683139">
    <property type="component" value="Unassembled WGS sequence"/>
</dbReference>
<dbReference type="GO" id="GO:0046373">
    <property type="term" value="P:L-arabinose metabolic process"/>
    <property type="evidence" value="ECO:0007669"/>
    <property type="project" value="InterPro"/>
</dbReference>
<sequence>MNPSSRLSVSLDRQGAALGDLFGIFFEDLNHAADGGLYAELVRNRSFEFDPIDNRSYHALTAWEKVERGGGMAEISIQTDAPLNVKNPHYAVIEVAAGGDGVGLMNLGFNSGIPLKEGERYLFSMYAKRETDEADLLQIIVETPDGAVLAEAEVAVAGKEWVKYEAELIAKTSSHSGRLLILTKRTGSLALDMVSLFPQATFRNRPNGMRADIAQLLQELKPKFMRFPGGCLVHDGSLNADDRNSMYRWKNTIGPLHERPARRSNWGYNQTLGLGYYEYFQFCEDIGAKPIPVLPAGYDPHHKRIVPLDELGPWIDDALDLIEFANGGVDTVWGAKRAELGHPQPFGLEYIAIGNEEVGEPFFERYAYFHKAIKERYPEIKIINSSGPFPAGGEYERGWASARENGSDYVDEHYYVSPEWMLANIDRYQSFSADDPKVFLGEYASWGNTYYNALAEAAYMTGLQNNAHAVGLACYAPLLCNVDYVNWKPDLIWYNNHQVYSTANYYVQQLFMHHQGDYLLDVQAEGLGEPQFAKVKAINGKLALGANPDTARFWDIQLINNETGEKQLLQYDTANVSETNSKWRELAATDWEHYTVTFKARRLQGDKGFELSFGEQDSGNRYLWEIGGWQNQDAALVSLVNGRGSCLTQSLFTVESEVDYECALEVSGRSLKAYINGELINEAEDKPLVIAPLYYTASYEKESGDTIVKAVNVQEKALDLTIELTKLGSTASARKVEIYELAGYGLEEQNDFEAPTRIAPQQYGYELESDASGFKYGVKPQSITIFRFKL</sequence>
<dbReference type="InterPro" id="IPR051563">
    <property type="entry name" value="Glycosyl_Hydrolase_51"/>
</dbReference>
<reference evidence="7" key="1">
    <citation type="submission" date="2021-03" db="EMBL/GenBank/DDBJ databases">
        <title>Antimicrobial resistance genes in bacteria isolated from Japanese honey, and their potential for conferring macrolide and lincosamide resistance in the American foulbrood pathogen Paenibacillus larvae.</title>
        <authorList>
            <person name="Okamoto M."/>
            <person name="Kumagai M."/>
            <person name="Kanamori H."/>
            <person name="Takamatsu D."/>
        </authorList>
    </citation>
    <scope>NUCLEOTIDE SEQUENCE</scope>
    <source>
        <strain evidence="7">J40TS1</strain>
    </source>
</reference>
<evidence type="ECO:0000256" key="4">
    <source>
        <dbReference type="ARBA" id="ARBA00022729"/>
    </source>
</evidence>
<dbReference type="InterPro" id="IPR013780">
    <property type="entry name" value="Glyco_hydro_b"/>
</dbReference>
<proteinExistence type="inferred from homology"/>
<dbReference type="Pfam" id="PF22848">
    <property type="entry name" value="ASD1_dom"/>
    <property type="match status" value="1"/>
</dbReference>
<evidence type="ECO:0000256" key="1">
    <source>
        <dbReference type="ARBA" id="ARBA00001462"/>
    </source>
</evidence>
<dbReference type="RefSeq" id="WP_213516432.1">
    <property type="nucleotide sequence ID" value="NZ_BOSE01000005.1"/>
</dbReference>
<dbReference type="Gene3D" id="3.20.20.80">
    <property type="entry name" value="Glycosidases"/>
    <property type="match status" value="1"/>
</dbReference>
<protein>
    <recommendedName>
        <fullName evidence="3">non-reducing end alpha-L-arabinofuranosidase</fullName>
        <ecNumber evidence="3">3.2.1.55</ecNumber>
    </recommendedName>
</protein>
<dbReference type="SMART" id="SM00813">
    <property type="entry name" value="Alpha-L-AF_C"/>
    <property type="match status" value="1"/>
</dbReference>
<evidence type="ECO:0000313" key="8">
    <source>
        <dbReference type="Proteomes" id="UP000683139"/>
    </source>
</evidence>
<comment type="caution">
    <text evidence="7">The sequence shown here is derived from an EMBL/GenBank/DDBJ whole genome shotgun (WGS) entry which is preliminary data.</text>
</comment>
<keyword evidence="8" id="KW-1185">Reference proteome</keyword>
<keyword evidence="4" id="KW-0732">Signal</keyword>
<feature type="domain" description="Alpha-L-arabinofuranosidase C-terminal" evidence="6">
    <location>
        <begin position="441"/>
        <end position="782"/>
    </location>
</feature>
<dbReference type="SUPFAM" id="SSF49785">
    <property type="entry name" value="Galactose-binding domain-like"/>
    <property type="match status" value="1"/>
</dbReference>
<evidence type="ECO:0000313" key="7">
    <source>
        <dbReference type="EMBL" id="GIP17273.1"/>
    </source>
</evidence>
<dbReference type="EC" id="3.2.1.55" evidence="3"/>
<dbReference type="PANTHER" id="PTHR31776">
    <property type="entry name" value="ALPHA-L-ARABINOFURANOSIDASE 1"/>
    <property type="match status" value="1"/>
</dbReference>
<dbReference type="EMBL" id="BOSE01000005">
    <property type="protein sequence ID" value="GIP17273.1"/>
    <property type="molecule type" value="Genomic_DNA"/>
</dbReference>
<dbReference type="Pfam" id="PF06964">
    <property type="entry name" value="Alpha-L-AF_C"/>
    <property type="match status" value="1"/>
</dbReference>
<dbReference type="Gene3D" id="2.60.120.260">
    <property type="entry name" value="Galactose-binding domain-like"/>
    <property type="match status" value="1"/>
</dbReference>
<dbReference type="AlphaFoldDB" id="A0A920CZB1"/>
<evidence type="ECO:0000256" key="2">
    <source>
        <dbReference type="ARBA" id="ARBA00007186"/>
    </source>
</evidence>